<reference evidence="1" key="2">
    <citation type="journal article" date="2015" name="Data Brief">
        <title>Shoot transcriptome of the giant reed, Arundo donax.</title>
        <authorList>
            <person name="Barrero R.A."/>
            <person name="Guerrero F.D."/>
            <person name="Moolhuijzen P."/>
            <person name="Goolsby J.A."/>
            <person name="Tidwell J."/>
            <person name="Bellgard S.E."/>
            <person name="Bellgard M.I."/>
        </authorList>
    </citation>
    <scope>NUCLEOTIDE SEQUENCE</scope>
    <source>
        <tissue evidence="1">Shoot tissue taken approximately 20 cm above the soil surface</tissue>
    </source>
</reference>
<name>A0A0A9Q0S1_ARUDO</name>
<organism evidence="1">
    <name type="scientific">Arundo donax</name>
    <name type="common">Giant reed</name>
    <name type="synonym">Donax arundinaceus</name>
    <dbReference type="NCBI Taxonomy" id="35708"/>
    <lineage>
        <taxon>Eukaryota</taxon>
        <taxon>Viridiplantae</taxon>
        <taxon>Streptophyta</taxon>
        <taxon>Embryophyta</taxon>
        <taxon>Tracheophyta</taxon>
        <taxon>Spermatophyta</taxon>
        <taxon>Magnoliopsida</taxon>
        <taxon>Liliopsida</taxon>
        <taxon>Poales</taxon>
        <taxon>Poaceae</taxon>
        <taxon>PACMAD clade</taxon>
        <taxon>Arundinoideae</taxon>
        <taxon>Arundineae</taxon>
        <taxon>Arundo</taxon>
    </lineage>
</organism>
<evidence type="ECO:0000313" key="1">
    <source>
        <dbReference type="EMBL" id="JAE30971.1"/>
    </source>
</evidence>
<dbReference type="AlphaFoldDB" id="A0A0A9Q0S1"/>
<reference evidence="1" key="1">
    <citation type="submission" date="2014-09" db="EMBL/GenBank/DDBJ databases">
        <authorList>
            <person name="Magalhaes I.L.F."/>
            <person name="Oliveira U."/>
            <person name="Santos F.R."/>
            <person name="Vidigal T.H.D.A."/>
            <person name="Brescovit A.D."/>
            <person name="Santos A.J."/>
        </authorList>
    </citation>
    <scope>NUCLEOTIDE SEQUENCE</scope>
    <source>
        <tissue evidence="1">Shoot tissue taken approximately 20 cm above the soil surface</tissue>
    </source>
</reference>
<protein>
    <submittedName>
        <fullName evidence="1">Uncharacterized protein</fullName>
    </submittedName>
</protein>
<accession>A0A0A9Q0S1</accession>
<dbReference type="EMBL" id="GBRH01166925">
    <property type="protein sequence ID" value="JAE30971.1"/>
    <property type="molecule type" value="Transcribed_RNA"/>
</dbReference>
<sequence length="20" mass="2087">MRYASLGGGSRVALLPSVPR</sequence>
<proteinExistence type="predicted"/>